<name>A0A2D0NDH0_FLAN2</name>
<accession>A0A2D0NDH0</accession>
<keyword evidence="2" id="KW-1185">Reference proteome</keyword>
<protein>
    <submittedName>
        <fullName evidence="1">Uncharacterized protein</fullName>
    </submittedName>
</protein>
<sequence length="427" mass="48533">MKKWTFMLALLVGWNCKPKPIDLPVEPDAVPTFSVNYRVYDIYRALNDWRGWAFLTDEAGTVREAQELVAGKNHRLELYETLSGSLDFTKIELSANSSQTDAQTVTLETITRVSSGAQLSIPRFKTRVRPSAGITIHHVPDDLEIVEIPRYSGTFSQEHDAESDILQINFSSGFILENNLLIKLKRASESFSRGAFLQLIGDGQPVILDYSDLDLTFIQKEISLPYADTWEPSIVGVWDDLLEQRVLIAGRQPDGSTETLESILVEIPESSPVSFYRLDLQAVREPARTDAMAFYQSYTQLPDQIEFEPLELAGQANGNTVMLTQTEQLDVIRLEFYAKIDVHRVYWTVYLDPASTDQYTLPDLPPAVLEQYPFLQDLEFADPVQVSGLKYLKDGGYQTQVYNYLNWGDDAYWEWELGLLESSRVLD</sequence>
<dbReference type="EMBL" id="PDUD01000017">
    <property type="protein sequence ID" value="PHN06564.1"/>
    <property type="molecule type" value="Genomic_DNA"/>
</dbReference>
<evidence type="ECO:0000313" key="2">
    <source>
        <dbReference type="Proteomes" id="UP000223913"/>
    </source>
</evidence>
<gene>
    <name evidence="1" type="ORF">CRP01_09675</name>
</gene>
<dbReference type="RefSeq" id="WP_099149820.1">
    <property type="nucleotide sequence ID" value="NZ_PDUD01000017.1"/>
</dbReference>
<dbReference type="Proteomes" id="UP000223913">
    <property type="component" value="Unassembled WGS sequence"/>
</dbReference>
<evidence type="ECO:0000313" key="1">
    <source>
        <dbReference type="EMBL" id="PHN06564.1"/>
    </source>
</evidence>
<organism evidence="1 2">
    <name type="scientific">Flavilitoribacter nigricans (strain ATCC 23147 / DSM 23189 / NBRC 102662 / NCIMB 1420 / SS-2)</name>
    <name type="common">Lewinella nigricans</name>
    <dbReference type="NCBI Taxonomy" id="1122177"/>
    <lineage>
        <taxon>Bacteria</taxon>
        <taxon>Pseudomonadati</taxon>
        <taxon>Bacteroidota</taxon>
        <taxon>Saprospiria</taxon>
        <taxon>Saprospirales</taxon>
        <taxon>Lewinellaceae</taxon>
        <taxon>Flavilitoribacter</taxon>
    </lineage>
</organism>
<comment type="caution">
    <text evidence="1">The sequence shown here is derived from an EMBL/GenBank/DDBJ whole genome shotgun (WGS) entry which is preliminary data.</text>
</comment>
<proteinExistence type="predicted"/>
<reference evidence="1 2" key="1">
    <citation type="submission" date="2017-10" db="EMBL/GenBank/DDBJ databases">
        <title>The draft genome sequence of Lewinella nigricans NBRC 102662.</title>
        <authorList>
            <person name="Wang K."/>
        </authorList>
    </citation>
    <scope>NUCLEOTIDE SEQUENCE [LARGE SCALE GENOMIC DNA]</scope>
    <source>
        <strain evidence="1 2">NBRC 102662</strain>
    </source>
</reference>
<dbReference type="OrthoDB" id="9855087at2"/>
<dbReference type="AlphaFoldDB" id="A0A2D0NDH0"/>